<dbReference type="InterPro" id="IPR040459">
    <property type="entry name" value="MJ1316"/>
</dbReference>
<feature type="domain" description="MJ1316 RNA cyclic group end recognition" evidence="1">
    <location>
        <begin position="1"/>
        <end position="81"/>
    </location>
</feature>
<sequence>METIHQLLSRIHWDAEFGQGEFSVGIYDRVEDAVGFLSLDRLSLEKGNHFSFTVNIDGEIVTIPFHRIREVRKNGETIWKR</sequence>
<accession>A0A6C2UCJ2</accession>
<dbReference type="RefSeq" id="WP_136083372.1">
    <property type="nucleotide sequence ID" value="NZ_CAAHFG010000005.1"/>
</dbReference>
<organism evidence="2 3">
    <name type="scientific">Pontiella desulfatans</name>
    <dbReference type="NCBI Taxonomy" id="2750659"/>
    <lineage>
        <taxon>Bacteria</taxon>
        <taxon>Pseudomonadati</taxon>
        <taxon>Kiritimatiellota</taxon>
        <taxon>Kiritimatiellia</taxon>
        <taxon>Kiritimatiellales</taxon>
        <taxon>Pontiellaceae</taxon>
        <taxon>Pontiella</taxon>
    </lineage>
</organism>
<gene>
    <name evidence="2" type="ORF">PDESU_06514</name>
</gene>
<dbReference type="EMBL" id="CAAHFG010000005">
    <property type="protein sequence ID" value="VGO17912.1"/>
    <property type="molecule type" value="Genomic_DNA"/>
</dbReference>
<proteinExistence type="predicted"/>
<evidence type="ECO:0000313" key="2">
    <source>
        <dbReference type="EMBL" id="VGO17912.1"/>
    </source>
</evidence>
<evidence type="ECO:0000313" key="3">
    <source>
        <dbReference type="Proteomes" id="UP000366872"/>
    </source>
</evidence>
<name>A0A6C2UCJ2_PONDE</name>
<dbReference type="Proteomes" id="UP000366872">
    <property type="component" value="Unassembled WGS sequence"/>
</dbReference>
<dbReference type="AlphaFoldDB" id="A0A6C2UCJ2"/>
<dbReference type="Pfam" id="PF04457">
    <property type="entry name" value="MJ1316"/>
    <property type="match status" value="1"/>
</dbReference>
<evidence type="ECO:0000259" key="1">
    <source>
        <dbReference type="Pfam" id="PF04457"/>
    </source>
</evidence>
<keyword evidence="3" id="KW-1185">Reference proteome</keyword>
<protein>
    <recommendedName>
        <fullName evidence="1">MJ1316 RNA cyclic group end recognition domain-containing protein</fullName>
    </recommendedName>
</protein>
<reference evidence="2 3" key="1">
    <citation type="submission" date="2019-04" db="EMBL/GenBank/DDBJ databases">
        <authorList>
            <person name="Van Vliet M D."/>
        </authorList>
    </citation>
    <scope>NUCLEOTIDE SEQUENCE [LARGE SCALE GENOMIC DNA]</scope>
    <source>
        <strain evidence="2 3">F1</strain>
    </source>
</reference>